<dbReference type="Proteomes" id="UP000306585">
    <property type="component" value="Unassembled WGS sequence"/>
</dbReference>
<keyword evidence="2 3" id="KW-0129">CBS domain</keyword>
<accession>A0A5R9GK69</accession>
<evidence type="ECO:0000313" key="6">
    <source>
        <dbReference type="Proteomes" id="UP000306585"/>
    </source>
</evidence>
<dbReference type="InterPro" id="IPR016169">
    <property type="entry name" value="FAD-bd_PCMH_sub2"/>
</dbReference>
<dbReference type="GO" id="GO:0050660">
    <property type="term" value="F:flavin adenine dinucleotide binding"/>
    <property type="evidence" value="ECO:0007669"/>
    <property type="project" value="InterPro"/>
</dbReference>
<dbReference type="PROSITE" id="PS51371">
    <property type="entry name" value="CBS"/>
    <property type="match status" value="1"/>
</dbReference>
<dbReference type="EMBL" id="VBRY01000007">
    <property type="protein sequence ID" value="TLS66981.1"/>
    <property type="molecule type" value="Genomic_DNA"/>
</dbReference>
<dbReference type="OrthoDB" id="9798188at2"/>
<dbReference type="CDD" id="cd04590">
    <property type="entry name" value="CBS_pair_CorC_HlyC_assoc"/>
    <property type="match status" value="1"/>
</dbReference>
<evidence type="ECO:0000256" key="1">
    <source>
        <dbReference type="ARBA" id="ARBA00022737"/>
    </source>
</evidence>
<name>A0A5R9GK69_9PROT</name>
<gene>
    <name evidence="5" type="ORF">FEF65_08455</name>
</gene>
<dbReference type="SMART" id="SM01091">
    <property type="entry name" value="CorC_HlyC"/>
    <property type="match status" value="1"/>
</dbReference>
<reference evidence="5 6" key="1">
    <citation type="journal article" date="2019" name="Appl. Environ. Microbiol.">
        <title>Environmental Evidence and Genomic Insight of Iron-oxidizing Bacteria Preference Towards More Corrosion Resistant Stainless Steel at Higher Salinities.</title>
        <authorList>
            <person name="Garrison C.E."/>
            <person name="Price K.A."/>
            <person name="Field E.K."/>
        </authorList>
    </citation>
    <scope>NUCLEOTIDE SEQUENCE [LARGE SCALE GENOMIC DNA]</scope>
    <source>
        <strain evidence="5 6">P3</strain>
    </source>
</reference>
<protein>
    <submittedName>
        <fullName evidence="5">CBS domain-containing protein</fullName>
    </submittedName>
</protein>
<keyword evidence="6" id="KW-1185">Reference proteome</keyword>
<dbReference type="Gene3D" id="3.10.580.10">
    <property type="entry name" value="CBS-domain"/>
    <property type="match status" value="1"/>
</dbReference>
<dbReference type="AlphaFoldDB" id="A0A5R9GK69"/>
<sequence length="276" mass="30616">MSDVLRRWGGRLRTLLIEQLRPGRDEEELLAVLGRAVAVQSEEQRSMLEAIVHFHDTRVREVMIPRSEILSVPADASLADVERAMVENDVARMPVIDGDIDHVLGMVHVQDVIDARLKGESPSLASLLTPCLKVLELEQVSGLLSEMREHACSFAIVLDEFGSTAGLVTLSDLVREIFGEIGEDGEDEEQECKPLPDGSYMVMARMHIEELSEALDAVLPEGDYDTVAGWLTSRLGRIPQAGEVVQLDGFRIHIIEADPRKVSKVRIQRPSHALKT</sequence>
<organism evidence="5 6">
    <name type="scientific">Mariprofundus erugo</name>
    <dbReference type="NCBI Taxonomy" id="2528639"/>
    <lineage>
        <taxon>Bacteria</taxon>
        <taxon>Pseudomonadati</taxon>
        <taxon>Pseudomonadota</taxon>
        <taxon>Candidatius Mariprofundia</taxon>
        <taxon>Mariprofundales</taxon>
        <taxon>Mariprofundaceae</taxon>
        <taxon>Mariprofundus</taxon>
    </lineage>
</organism>
<evidence type="ECO:0000259" key="4">
    <source>
        <dbReference type="PROSITE" id="PS51371"/>
    </source>
</evidence>
<keyword evidence="1" id="KW-0677">Repeat</keyword>
<dbReference type="Pfam" id="PF00571">
    <property type="entry name" value="CBS"/>
    <property type="match status" value="2"/>
</dbReference>
<evidence type="ECO:0000256" key="2">
    <source>
        <dbReference type="ARBA" id="ARBA00023122"/>
    </source>
</evidence>
<dbReference type="InterPro" id="IPR005170">
    <property type="entry name" value="Transptr-assoc_dom"/>
</dbReference>
<dbReference type="RefSeq" id="WP_138239371.1">
    <property type="nucleotide sequence ID" value="NZ_VBRY01000007.1"/>
</dbReference>
<dbReference type="PANTHER" id="PTHR22777:SF17">
    <property type="entry name" value="UPF0053 PROTEIN SLL0260"/>
    <property type="match status" value="1"/>
</dbReference>
<dbReference type="SMART" id="SM00116">
    <property type="entry name" value="CBS"/>
    <property type="match status" value="2"/>
</dbReference>
<feature type="domain" description="CBS" evidence="4">
    <location>
        <begin position="63"/>
        <end position="123"/>
    </location>
</feature>
<dbReference type="PANTHER" id="PTHR22777">
    <property type="entry name" value="HEMOLYSIN-RELATED"/>
    <property type="match status" value="1"/>
</dbReference>
<dbReference type="Pfam" id="PF03471">
    <property type="entry name" value="CorC_HlyC"/>
    <property type="match status" value="1"/>
</dbReference>
<comment type="caution">
    <text evidence="5">The sequence shown here is derived from an EMBL/GenBank/DDBJ whole genome shotgun (WGS) entry which is preliminary data.</text>
</comment>
<evidence type="ECO:0000256" key="3">
    <source>
        <dbReference type="PROSITE-ProRule" id="PRU00703"/>
    </source>
</evidence>
<dbReference type="InterPro" id="IPR044751">
    <property type="entry name" value="Ion_transp-like_CBS"/>
</dbReference>
<dbReference type="SUPFAM" id="SSF56176">
    <property type="entry name" value="FAD-binding/transporter-associated domain-like"/>
    <property type="match status" value="1"/>
</dbReference>
<dbReference type="InterPro" id="IPR036318">
    <property type="entry name" value="FAD-bd_PCMH-like_sf"/>
</dbReference>
<dbReference type="InterPro" id="IPR000644">
    <property type="entry name" value="CBS_dom"/>
</dbReference>
<dbReference type="SUPFAM" id="SSF54631">
    <property type="entry name" value="CBS-domain pair"/>
    <property type="match status" value="1"/>
</dbReference>
<dbReference type="Gene3D" id="3.30.465.10">
    <property type="match status" value="1"/>
</dbReference>
<proteinExistence type="predicted"/>
<evidence type="ECO:0000313" key="5">
    <source>
        <dbReference type="EMBL" id="TLS66981.1"/>
    </source>
</evidence>
<dbReference type="InterPro" id="IPR046342">
    <property type="entry name" value="CBS_dom_sf"/>
</dbReference>